<sequence>MSIEGKSQLDRDRTVESRTLHDAGLIEGGAKFESGVLQPTDEQIENMKAEMERDFFSKTKEGKADQVASNTLHAFFRILTSRIDGEGRVEKGQFKIRQFEVEGMSEEDLRDFYREAATRIGFGPEIRDFEFSGAPERNKAIAVRRLIIDHIGLFKSVFREAINFSLIGQDVEILRSDGRFESGWKVANYDKNDGHVRVEDQKRGLYKKIPLYSLVMLNSALFEKQYNSEDQ</sequence>
<dbReference type="EMBL" id="VMGL01000025">
    <property type="protein sequence ID" value="TSC96938.1"/>
    <property type="molecule type" value="Genomic_DNA"/>
</dbReference>
<accession>A0A554LVP8</accession>
<gene>
    <name evidence="1" type="ORF">CEN88_248</name>
</gene>
<evidence type="ECO:0000313" key="1">
    <source>
        <dbReference type="EMBL" id="TSC96938.1"/>
    </source>
</evidence>
<evidence type="ECO:0000313" key="2">
    <source>
        <dbReference type="Proteomes" id="UP000318711"/>
    </source>
</evidence>
<organism evidence="1 2">
    <name type="scientific">Candidatus Berkelbacteria bacterium Licking1014_2</name>
    <dbReference type="NCBI Taxonomy" id="2017146"/>
    <lineage>
        <taxon>Bacteria</taxon>
        <taxon>Candidatus Berkelbacteria</taxon>
    </lineage>
</organism>
<protein>
    <submittedName>
        <fullName evidence="1">Uncharacterized protein</fullName>
    </submittedName>
</protein>
<proteinExistence type="predicted"/>
<comment type="caution">
    <text evidence="1">The sequence shown here is derived from an EMBL/GenBank/DDBJ whole genome shotgun (WGS) entry which is preliminary data.</text>
</comment>
<dbReference type="AlphaFoldDB" id="A0A554LVP8"/>
<reference evidence="1 2" key="1">
    <citation type="submission" date="2017-07" db="EMBL/GenBank/DDBJ databases">
        <title>Mechanisms for carbon and nitrogen cycling indicate functional differentiation within the Candidate Phyla Radiation.</title>
        <authorList>
            <person name="Danczak R.E."/>
            <person name="Johnston M.D."/>
            <person name="Kenah C."/>
            <person name="Slattery M."/>
            <person name="Wrighton K.C."/>
            <person name="Wilkins M.J."/>
        </authorList>
    </citation>
    <scope>NUCLEOTIDE SEQUENCE [LARGE SCALE GENOMIC DNA]</scope>
    <source>
        <strain evidence="1">Licking1014_2</strain>
    </source>
</reference>
<name>A0A554LVP8_9BACT</name>
<dbReference type="Proteomes" id="UP000318711">
    <property type="component" value="Unassembled WGS sequence"/>
</dbReference>